<organism evidence="2 3">
    <name type="scientific">Paractinoplanes atraurantiacus</name>
    <dbReference type="NCBI Taxonomy" id="1036182"/>
    <lineage>
        <taxon>Bacteria</taxon>
        <taxon>Bacillati</taxon>
        <taxon>Actinomycetota</taxon>
        <taxon>Actinomycetes</taxon>
        <taxon>Micromonosporales</taxon>
        <taxon>Micromonosporaceae</taxon>
        <taxon>Paractinoplanes</taxon>
    </lineage>
</organism>
<dbReference type="OrthoDB" id="4475408at2"/>
<sequence length="122" mass="13542">MSDFLDEAVLRPLLDDWRKAIAAHDAEGVASLFTDDALFQGLQPHTVGRPGIERYYAGQPAGLKVEYRLLQVRRLGADAVLGWAEADFTVGPEIRALLNLTVVAQHTPEGWRIAHYHVSPRV</sequence>
<evidence type="ECO:0000313" key="3">
    <source>
        <dbReference type="Proteomes" id="UP000219612"/>
    </source>
</evidence>
<dbReference type="NCBIfam" id="TIGR02246">
    <property type="entry name" value="SgcJ/EcaC family oxidoreductase"/>
    <property type="match status" value="1"/>
</dbReference>
<dbReference type="InterPro" id="IPR037401">
    <property type="entry name" value="SnoaL-like"/>
</dbReference>
<dbReference type="Gene3D" id="3.10.450.50">
    <property type="match status" value="1"/>
</dbReference>
<proteinExistence type="predicted"/>
<dbReference type="AlphaFoldDB" id="A0A285K9K2"/>
<protein>
    <recommendedName>
        <fullName evidence="1">SnoaL-like domain-containing protein</fullName>
    </recommendedName>
</protein>
<feature type="domain" description="SnoaL-like" evidence="1">
    <location>
        <begin position="13"/>
        <end position="120"/>
    </location>
</feature>
<name>A0A285K9K2_9ACTN</name>
<evidence type="ECO:0000313" key="2">
    <source>
        <dbReference type="EMBL" id="SNY69304.1"/>
    </source>
</evidence>
<accession>A0A285K9K2</accession>
<evidence type="ECO:0000259" key="1">
    <source>
        <dbReference type="Pfam" id="PF13474"/>
    </source>
</evidence>
<dbReference type="EMBL" id="OBDY01000035">
    <property type="protein sequence ID" value="SNY69304.1"/>
    <property type="molecule type" value="Genomic_DNA"/>
</dbReference>
<gene>
    <name evidence="2" type="ORF">SAMN05421748_13520</name>
</gene>
<keyword evidence="3" id="KW-1185">Reference proteome</keyword>
<dbReference type="Pfam" id="PF13474">
    <property type="entry name" value="SnoaL_3"/>
    <property type="match status" value="1"/>
</dbReference>
<dbReference type="SUPFAM" id="SSF54427">
    <property type="entry name" value="NTF2-like"/>
    <property type="match status" value="1"/>
</dbReference>
<dbReference type="Proteomes" id="UP000219612">
    <property type="component" value="Unassembled WGS sequence"/>
</dbReference>
<reference evidence="2 3" key="1">
    <citation type="submission" date="2017-09" db="EMBL/GenBank/DDBJ databases">
        <authorList>
            <person name="Ehlers B."/>
            <person name="Leendertz F.H."/>
        </authorList>
    </citation>
    <scope>NUCLEOTIDE SEQUENCE [LARGE SCALE GENOMIC DNA]</scope>
    <source>
        <strain evidence="2 3">CGMCC 4.6857</strain>
    </source>
</reference>
<dbReference type="InterPro" id="IPR032710">
    <property type="entry name" value="NTF2-like_dom_sf"/>
</dbReference>
<dbReference type="InterPro" id="IPR011944">
    <property type="entry name" value="Steroid_delta5-4_isomerase"/>
</dbReference>
<dbReference type="RefSeq" id="WP_097328189.1">
    <property type="nucleotide sequence ID" value="NZ_OBDY01000035.1"/>
</dbReference>